<evidence type="ECO:0008006" key="4">
    <source>
        <dbReference type="Google" id="ProtNLM"/>
    </source>
</evidence>
<evidence type="ECO:0000313" key="3">
    <source>
        <dbReference type="Proteomes" id="UP000670947"/>
    </source>
</evidence>
<keyword evidence="1" id="KW-0472">Membrane</keyword>
<gene>
    <name evidence="2" type="ORF">I8J29_09795</name>
</gene>
<feature type="transmembrane region" description="Helical" evidence="1">
    <location>
        <begin position="323"/>
        <end position="341"/>
    </location>
</feature>
<sequence length="424" mass="48572">MKKNKTPYFFAFVIGAVFMMLFGTCTAFGSSEADVQAYRTKANQFVAAKNYEQAALILEELLAKEPDLKDEIVYKQLTHIYDDYLFDFEQALTLYQTYLDRFPNGTFATDFRDRMTYLEERRSEWPALRDFRSVQLEEDKRSDQDKLAKVEAILSKNENALIAPEMHLYLANQYFEAADYQAASEHVENDINSFGKAGMTDPADQALALRLYADILVKQHHYTKAIRALDQAMTLANPEERFNVAVKKNEIINHRNMAVGFMGCLGYYLAVVLLLIPSKFRWDFRGSPYFERLAKPIFLLALVSLVPILILKVREEPEADPRFFLWLLGLSIFSILVIKLLAPLSRVTGRSVFISVSVLHMAAASFMAYYLTVYSGRKIILNTAIEADRDPLTSTFVILLWSSAIASLFIYIMYSFGYSKRKAK</sequence>
<dbReference type="Proteomes" id="UP000670947">
    <property type="component" value="Unassembled WGS sequence"/>
</dbReference>
<feature type="transmembrane region" description="Helical" evidence="1">
    <location>
        <begin position="392"/>
        <end position="414"/>
    </location>
</feature>
<accession>A0ABS3W891</accession>
<reference evidence="2 3" key="1">
    <citation type="submission" date="2021-03" db="EMBL/GenBank/DDBJ databases">
        <title>Paenibacillus artemisicola MWE-103 whole genome sequence.</title>
        <authorList>
            <person name="Ham Y.J."/>
        </authorList>
    </citation>
    <scope>NUCLEOTIDE SEQUENCE [LARGE SCALE GENOMIC DNA]</scope>
    <source>
        <strain evidence="2 3">MWE-103</strain>
    </source>
</reference>
<dbReference type="Gene3D" id="1.25.40.10">
    <property type="entry name" value="Tetratricopeptide repeat domain"/>
    <property type="match status" value="2"/>
</dbReference>
<dbReference type="InterPro" id="IPR011990">
    <property type="entry name" value="TPR-like_helical_dom_sf"/>
</dbReference>
<keyword evidence="3" id="KW-1185">Reference proteome</keyword>
<dbReference type="EMBL" id="JAGGDJ010000004">
    <property type="protein sequence ID" value="MBO7744488.1"/>
    <property type="molecule type" value="Genomic_DNA"/>
</dbReference>
<protein>
    <recommendedName>
        <fullName evidence="4">Tetratricopeptide repeat protein</fullName>
    </recommendedName>
</protein>
<keyword evidence="1" id="KW-1133">Transmembrane helix</keyword>
<proteinExistence type="predicted"/>
<dbReference type="RefSeq" id="WP_208847426.1">
    <property type="nucleotide sequence ID" value="NZ_JAGGDJ010000004.1"/>
</dbReference>
<feature type="transmembrane region" description="Helical" evidence="1">
    <location>
        <begin position="289"/>
        <end position="311"/>
    </location>
</feature>
<evidence type="ECO:0000313" key="2">
    <source>
        <dbReference type="EMBL" id="MBO7744488.1"/>
    </source>
</evidence>
<organism evidence="2 3">
    <name type="scientific">Paenibacillus artemisiicola</name>
    <dbReference type="NCBI Taxonomy" id="1172618"/>
    <lineage>
        <taxon>Bacteria</taxon>
        <taxon>Bacillati</taxon>
        <taxon>Bacillota</taxon>
        <taxon>Bacilli</taxon>
        <taxon>Bacillales</taxon>
        <taxon>Paenibacillaceae</taxon>
        <taxon>Paenibacillus</taxon>
    </lineage>
</organism>
<dbReference type="SUPFAM" id="SSF48452">
    <property type="entry name" value="TPR-like"/>
    <property type="match status" value="1"/>
</dbReference>
<name>A0ABS3W891_9BACL</name>
<feature type="transmembrane region" description="Helical" evidence="1">
    <location>
        <begin position="257"/>
        <end position="277"/>
    </location>
</feature>
<evidence type="ECO:0000256" key="1">
    <source>
        <dbReference type="SAM" id="Phobius"/>
    </source>
</evidence>
<feature type="transmembrane region" description="Helical" evidence="1">
    <location>
        <begin position="353"/>
        <end position="372"/>
    </location>
</feature>
<keyword evidence="1" id="KW-0812">Transmembrane</keyword>
<comment type="caution">
    <text evidence="2">The sequence shown here is derived from an EMBL/GenBank/DDBJ whole genome shotgun (WGS) entry which is preliminary data.</text>
</comment>